<evidence type="ECO:0000256" key="1">
    <source>
        <dbReference type="ARBA" id="ARBA00038048"/>
    </source>
</evidence>
<reference evidence="3" key="1">
    <citation type="journal article" date="2021" name="Nat. Commun.">
        <title>Genetic determinants of endophytism in the Arabidopsis root mycobiome.</title>
        <authorList>
            <person name="Mesny F."/>
            <person name="Miyauchi S."/>
            <person name="Thiergart T."/>
            <person name="Pickel B."/>
            <person name="Atanasova L."/>
            <person name="Karlsson M."/>
            <person name="Huettel B."/>
            <person name="Barry K.W."/>
            <person name="Haridas S."/>
            <person name="Chen C."/>
            <person name="Bauer D."/>
            <person name="Andreopoulos W."/>
            <person name="Pangilinan J."/>
            <person name="LaButti K."/>
            <person name="Riley R."/>
            <person name="Lipzen A."/>
            <person name="Clum A."/>
            <person name="Drula E."/>
            <person name="Henrissat B."/>
            <person name="Kohler A."/>
            <person name="Grigoriev I.V."/>
            <person name="Martin F.M."/>
            <person name="Hacquard S."/>
        </authorList>
    </citation>
    <scope>NUCLEOTIDE SEQUENCE</scope>
    <source>
        <strain evidence="3">MPI-CAGE-AT-0147</strain>
    </source>
</reference>
<dbReference type="Gene3D" id="3.40.50.720">
    <property type="entry name" value="NAD(P)-binding Rossmann-like Domain"/>
    <property type="match status" value="1"/>
</dbReference>
<comment type="caution">
    <text evidence="3">The sequence shown here is derived from an EMBL/GenBank/DDBJ whole genome shotgun (WGS) entry which is preliminary data.</text>
</comment>
<dbReference type="Proteomes" id="UP000738349">
    <property type="component" value="Unassembled WGS sequence"/>
</dbReference>
<dbReference type="PANTHER" id="PTHR12286:SF5">
    <property type="entry name" value="SACCHAROPINE DEHYDROGENASE-LIKE OXIDOREDUCTASE"/>
    <property type="match status" value="1"/>
</dbReference>
<feature type="domain" description="Saccharopine dehydrogenase NADP binding" evidence="2">
    <location>
        <begin position="7"/>
        <end position="135"/>
    </location>
</feature>
<dbReference type="EMBL" id="JAGMUV010000002">
    <property type="protein sequence ID" value="KAH7171025.1"/>
    <property type="molecule type" value="Genomic_DNA"/>
</dbReference>
<dbReference type="GO" id="GO:0009247">
    <property type="term" value="P:glycolipid biosynthetic process"/>
    <property type="evidence" value="ECO:0007669"/>
    <property type="project" value="TreeGrafter"/>
</dbReference>
<gene>
    <name evidence="3" type="ORF">EDB81DRAFT_187743</name>
</gene>
<sequence>MVRETDIVLLGATGYTGRLCAAYMAKALPETVTWALAGRSKAKLEIVARELEYGEAGKCKLHALNLASDDAIAELAKSTRVIVNVIGPYASTCGTSVIKACAENGTDYVDCSGEMPWLQEMIDQYDEVAQASGAKIIFTAGWGAVPADLSTYLAVQHIRKTFGLRTREVLASLDDVRGSFSGGSINSLCDLTGTYGPARIAAASAPFRLAPTQRRSADISTTGVLPGPNAFGVQRVDGLGVLIANTQADIETAIVGRSWGLYAGVAHASQRPDSYGHDFYFSSSMRMSNAFTAWSFHMAFSLLSAALARIPPLRTFVSQRLFPAGTGPSAMERAGHYFRYRTLAVADAPEDAAAPKVEVEFAYDGDSYVFTGVSLTEAALLLLEGGTPAHECGGGILTPALLGERFAERLKRPGADVRINVKAA</sequence>
<dbReference type="InterPro" id="IPR005097">
    <property type="entry name" value="Sacchrp_dh_NADP-bd"/>
</dbReference>
<organism evidence="3 4">
    <name type="scientific">Dactylonectria macrodidyma</name>
    <dbReference type="NCBI Taxonomy" id="307937"/>
    <lineage>
        <taxon>Eukaryota</taxon>
        <taxon>Fungi</taxon>
        <taxon>Dikarya</taxon>
        <taxon>Ascomycota</taxon>
        <taxon>Pezizomycotina</taxon>
        <taxon>Sordariomycetes</taxon>
        <taxon>Hypocreomycetidae</taxon>
        <taxon>Hypocreales</taxon>
        <taxon>Nectriaceae</taxon>
        <taxon>Dactylonectria</taxon>
    </lineage>
</organism>
<dbReference type="GO" id="GO:0005811">
    <property type="term" value="C:lipid droplet"/>
    <property type="evidence" value="ECO:0007669"/>
    <property type="project" value="TreeGrafter"/>
</dbReference>
<evidence type="ECO:0000259" key="2">
    <source>
        <dbReference type="Pfam" id="PF03435"/>
    </source>
</evidence>
<proteinExistence type="inferred from homology"/>
<dbReference type="SUPFAM" id="SSF51735">
    <property type="entry name" value="NAD(P)-binding Rossmann-fold domains"/>
    <property type="match status" value="1"/>
</dbReference>
<dbReference type="InterPro" id="IPR051276">
    <property type="entry name" value="Saccharopine_DH-like_oxidrdct"/>
</dbReference>
<dbReference type="InterPro" id="IPR036291">
    <property type="entry name" value="NAD(P)-bd_dom_sf"/>
</dbReference>
<dbReference type="AlphaFoldDB" id="A0A9P9FPE5"/>
<name>A0A9P9FPE5_9HYPO</name>
<dbReference type="GO" id="GO:0005886">
    <property type="term" value="C:plasma membrane"/>
    <property type="evidence" value="ECO:0007669"/>
    <property type="project" value="TreeGrafter"/>
</dbReference>
<protein>
    <submittedName>
        <fullName evidence="3">Saccharopine dehydrogenase-domain-containing protein</fullName>
    </submittedName>
</protein>
<keyword evidence="4" id="KW-1185">Reference proteome</keyword>
<dbReference type="OrthoDB" id="10268090at2759"/>
<dbReference type="PANTHER" id="PTHR12286">
    <property type="entry name" value="SACCHAROPINE DEHYDROGENASE-LIKE OXIDOREDUCTASE"/>
    <property type="match status" value="1"/>
</dbReference>
<accession>A0A9P9FPE5</accession>
<evidence type="ECO:0000313" key="3">
    <source>
        <dbReference type="EMBL" id="KAH7171025.1"/>
    </source>
</evidence>
<dbReference type="GO" id="GO:0005739">
    <property type="term" value="C:mitochondrion"/>
    <property type="evidence" value="ECO:0007669"/>
    <property type="project" value="TreeGrafter"/>
</dbReference>
<dbReference type="Pfam" id="PF03435">
    <property type="entry name" value="Sacchrp_dh_NADP"/>
    <property type="match status" value="1"/>
</dbReference>
<evidence type="ECO:0000313" key="4">
    <source>
        <dbReference type="Proteomes" id="UP000738349"/>
    </source>
</evidence>
<comment type="similarity">
    <text evidence="1">Belongs to the saccharopine dehydrogenase family.</text>
</comment>